<gene>
    <name evidence="1" type="ORF">CTRU02_202724</name>
</gene>
<proteinExistence type="predicted"/>
<name>A0ACC3ZL22_COLTU</name>
<comment type="caution">
    <text evidence="1">The sequence shown here is derived from an EMBL/GenBank/DDBJ whole genome shotgun (WGS) entry which is preliminary data.</text>
</comment>
<organism evidence="1 2">
    <name type="scientific">Colletotrichum truncatum</name>
    <name type="common">Anthracnose fungus</name>
    <name type="synonym">Colletotrichum capsici</name>
    <dbReference type="NCBI Taxonomy" id="5467"/>
    <lineage>
        <taxon>Eukaryota</taxon>
        <taxon>Fungi</taxon>
        <taxon>Dikarya</taxon>
        <taxon>Ascomycota</taxon>
        <taxon>Pezizomycotina</taxon>
        <taxon>Sordariomycetes</taxon>
        <taxon>Hypocreomycetidae</taxon>
        <taxon>Glomerellales</taxon>
        <taxon>Glomerellaceae</taxon>
        <taxon>Colletotrichum</taxon>
        <taxon>Colletotrichum truncatum species complex</taxon>
    </lineage>
</organism>
<evidence type="ECO:0000313" key="1">
    <source>
        <dbReference type="EMBL" id="KAL0944837.1"/>
    </source>
</evidence>
<dbReference type="Proteomes" id="UP000805649">
    <property type="component" value="Unassembled WGS sequence"/>
</dbReference>
<dbReference type="EMBL" id="VUJX02000001">
    <property type="protein sequence ID" value="KAL0944837.1"/>
    <property type="molecule type" value="Genomic_DNA"/>
</dbReference>
<evidence type="ECO:0000313" key="2">
    <source>
        <dbReference type="Proteomes" id="UP000805649"/>
    </source>
</evidence>
<sequence length="54" mass="5830">MATCSTKNCKEEAKNCGKCYRHAGHVHCMCNKCDPGLCGICGACPACCDKCWKN</sequence>
<reference evidence="1 2" key="1">
    <citation type="journal article" date="2020" name="Phytopathology">
        <title>Genome Sequence Resources of Colletotrichum truncatum, C. plurivorum, C. musicola, and C. sojae: Four Species Pathogenic to Soybean (Glycine max).</title>
        <authorList>
            <person name="Rogerio F."/>
            <person name="Boufleur T.R."/>
            <person name="Ciampi-Guillardi M."/>
            <person name="Sukno S.A."/>
            <person name="Thon M.R."/>
            <person name="Massola Junior N.S."/>
            <person name="Baroncelli R."/>
        </authorList>
    </citation>
    <scope>NUCLEOTIDE SEQUENCE [LARGE SCALE GENOMIC DNA]</scope>
    <source>
        <strain evidence="1 2">CMES1059</strain>
    </source>
</reference>
<accession>A0ACC3ZL22</accession>
<keyword evidence="2" id="KW-1185">Reference proteome</keyword>
<protein>
    <submittedName>
        <fullName evidence="1">Uncharacterized protein</fullName>
    </submittedName>
</protein>